<name>A0A9P5VAF6_9FUNG</name>
<dbReference type="Proteomes" id="UP000748756">
    <property type="component" value="Unassembled WGS sequence"/>
</dbReference>
<evidence type="ECO:0000313" key="1">
    <source>
        <dbReference type="EMBL" id="KAF9149640.1"/>
    </source>
</evidence>
<dbReference type="OrthoDB" id="2400953at2759"/>
<accession>A0A9P5VAF6</accession>
<sequence length="215" mass="24542">MASSPSGIIGLPVPVPLVPLLQSLLLLLPCHDLRRKYRKSSLSMNPSLFVVKSINLRSHQLLRLHLLPSRRVRIRAMPLLESNINNIIYDNSTSSASALNQILRGIDHITDTVTGLRKRLKGQKMSVDRMHEQMKWLMDQVDEIQTQSTSQGAHTQSLCIDAGLVEDHLGNLLQGNRKIKEQMKGTREDVGKVSPRFRYNQYQQHQDAIYRSLRY</sequence>
<reference evidence="1" key="1">
    <citation type="journal article" date="2020" name="Fungal Divers.">
        <title>Resolving the Mortierellaceae phylogeny through synthesis of multi-gene phylogenetics and phylogenomics.</title>
        <authorList>
            <person name="Vandepol N."/>
            <person name="Liber J."/>
            <person name="Desiro A."/>
            <person name="Na H."/>
            <person name="Kennedy M."/>
            <person name="Barry K."/>
            <person name="Grigoriev I.V."/>
            <person name="Miller A.N."/>
            <person name="O'Donnell K."/>
            <person name="Stajich J.E."/>
            <person name="Bonito G."/>
        </authorList>
    </citation>
    <scope>NUCLEOTIDE SEQUENCE</scope>
    <source>
        <strain evidence="1">NRRL 6426</strain>
    </source>
</reference>
<protein>
    <submittedName>
        <fullName evidence="1">Uncharacterized protein</fullName>
    </submittedName>
</protein>
<comment type="caution">
    <text evidence="1">The sequence shown here is derived from an EMBL/GenBank/DDBJ whole genome shotgun (WGS) entry which is preliminary data.</text>
</comment>
<dbReference type="AlphaFoldDB" id="A0A9P5VAF6"/>
<keyword evidence="2" id="KW-1185">Reference proteome</keyword>
<organism evidence="1 2">
    <name type="scientific">Linnemannia schmuckeri</name>
    <dbReference type="NCBI Taxonomy" id="64567"/>
    <lineage>
        <taxon>Eukaryota</taxon>
        <taxon>Fungi</taxon>
        <taxon>Fungi incertae sedis</taxon>
        <taxon>Mucoromycota</taxon>
        <taxon>Mortierellomycotina</taxon>
        <taxon>Mortierellomycetes</taxon>
        <taxon>Mortierellales</taxon>
        <taxon>Mortierellaceae</taxon>
        <taxon>Linnemannia</taxon>
    </lineage>
</organism>
<evidence type="ECO:0000313" key="2">
    <source>
        <dbReference type="Proteomes" id="UP000748756"/>
    </source>
</evidence>
<gene>
    <name evidence="1" type="ORF">BG015_008562</name>
</gene>
<proteinExistence type="predicted"/>
<dbReference type="EMBL" id="JAAAUQ010000504">
    <property type="protein sequence ID" value="KAF9149640.1"/>
    <property type="molecule type" value="Genomic_DNA"/>
</dbReference>